<dbReference type="KEGG" id="bgt:106069391"/>
<dbReference type="EnsemblMetazoa" id="BGLB023832-RA">
    <property type="protein sequence ID" value="BGLB023832-PA"/>
    <property type="gene ID" value="BGLB023832"/>
</dbReference>
<gene>
    <name evidence="2" type="primary">106069391</name>
</gene>
<evidence type="ECO:0000259" key="1">
    <source>
        <dbReference type="PROSITE" id="PS50041"/>
    </source>
</evidence>
<dbReference type="AlphaFoldDB" id="A0A2C9KUW9"/>
<name>A0A2C9KUW9_BIOGL</name>
<dbReference type="CDD" id="cd00037">
    <property type="entry name" value="CLECT"/>
    <property type="match status" value="1"/>
</dbReference>
<feature type="domain" description="C-type lectin" evidence="1">
    <location>
        <begin position="14"/>
        <end position="83"/>
    </location>
</feature>
<protein>
    <recommendedName>
        <fullName evidence="1">C-type lectin domain-containing protein</fullName>
    </recommendedName>
</protein>
<proteinExistence type="predicted"/>
<dbReference type="Proteomes" id="UP000076420">
    <property type="component" value="Unassembled WGS sequence"/>
</dbReference>
<dbReference type="InterPro" id="IPR016187">
    <property type="entry name" value="CTDL_fold"/>
</dbReference>
<dbReference type="InterPro" id="IPR001304">
    <property type="entry name" value="C-type_lectin-like"/>
</dbReference>
<dbReference type="Pfam" id="PF00059">
    <property type="entry name" value="Lectin_C"/>
    <property type="match status" value="1"/>
</dbReference>
<sequence>MDKLNIARLINVDFYIGLEDIGRNRTFFWTDDMSVLDESLKLQIFNEGQPNNNLGNEYCVQYSVTFAKVHDVPCNWNSNVVCENSCFLF</sequence>
<evidence type="ECO:0000313" key="2">
    <source>
        <dbReference type="EnsemblMetazoa" id="BGLB023832-PA"/>
    </source>
</evidence>
<dbReference type="InterPro" id="IPR016186">
    <property type="entry name" value="C-type_lectin-like/link_sf"/>
</dbReference>
<dbReference type="VEuPathDB" id="VectorBase:BGLB023832"/>
<dbReference type="SUPFAM" id="SSF56436">
    <property type="entry name" value="C-type lectin-like"/>
    <property type="match status" value="1"/>
</dbReference>
<dbReference type="VEuPathDB" id="VectorBase:BGLAX_041737"/>
<dbReference type="Gene3D" id="3.10.100.10">
    <property type="entry name" value="Mannose-Binding Protein A, subunit A"/>
    <property type="match status" value="1"/>
</dbReference>
<reference evidence="2" key="1">
    <citation type="submission" date="2020-05" db="UniProtKB">
        <authorList>
            <consortium name="EnsemblMetazoa"/>
        </authorList>
    </citation>
    <scope>IDENTIFICATION</scope>
    <source>
        <strain evidence="2">BB02</strain>
    </source>
</reference>
<accession>A0A2C9KUW9</accession>
<evidence type="ECO:0000313" key="3">
    <source>
        <dbReference type="Proteomes" id="UP000076420"/>
    </source>
</evidence>
<dbReference type="PROSITE" id="PS50041">
    <property type="entry name" value="C_TYPE_LECTIN_2"/>
    <property type="match status" value="1"/>
</dbReference>
<organism evidence="2 3">
    <name type="scientific">Biomphalaria glabrata</name>
    <name type="common">Bloodfluke planorb</name>
    <name type="synonym">Freshwater snail</name>
    <dbReference type="NCBI Taxonomy" id="6526"/>
    <lineage>
        <taxon>Eukaryota</taxon>
        <taxon>Metazoa</taxon>
        <taxon>Spiralia</taxon>
        <taxon>Lophotrochozoa</taxon>
        <taxon>Mollusca</taxon>
        <taxon>Gastropoda</taxon>
        <taxon>Heterobranchia</taxon>
        <taxon>Euthyneura</taxon>
        <taxon>Panpulmonata</taxon>
        <taxon>Hygrophila</taxon>
        <taxon>Lymnaeoidea</taxon>
        <taxon>Planorbidae</taxon>
        <taxon>Biomphalaria</taxon>
    </lineage>
</organism>